<evidence type="ECO:0000313" key="2">
    <source>
        <dbReference type="Proteomes" id="UP001597055"/>
    </source>
</evidence>
<dbReference type="RefSeq" id="WP_204980276.1">
    <property type="nucleotide sequence ID" value="NZ_JBHTII010000001.1"/>
</dbReference>
<reference evidence="2" key="1">
    <citation type="journal article" date="2019" name="Int. J. Syst. Evol. Microbiol.">
        <title>The Global Catalogue of Microorganisms (GCM) 10K type strain sequencing project: providing services to taxonomists for standard genome sequencing and annotation.</title>
        <authorList>
            <consortium name="The Broad Institute Genomics Platform"/>
            <consortium name="The Broad Institute Genome Sequencing Center for Infectious Disease"/>
            <person name="Wu L."/>
            <person name="Ma J."/>
        </authorList>
    </citation>
    <scope>NUCLEOTIDE SEQUENCE [LARGE SCALE GENOMIC DNA]</scope>
    <source>
        <strain evidence="2">CCUG 54523</strain>
    </source>
</reference>
<dbReference type="Proteomes" id="UP001597055">
    <property type="component" value="Unassembled WGS sequence"/>
</dbReference>
<dbReference type="EMBL" id="JBHTII010000001">
    <property type="protein sequence ID" value="MFD0789360.1"/>
    <property type="molecule type" value="Genomic_DNA"/>
</dbReference>
<comment type="caution">
    <text evidence="1">The sequence shown here is derived from an EMBL/GenBank/DDBJ whole genome shotgun (WGS) entry which is preliminary data.</text>
</comment>
<proteinExistence type="predicted"/>
<evidence type="ECO:0000313" key="1">
    <source>
        <dbReference type="EMBL" id="MFD0789360.1"/>
    </source>
</evidence>
<gene>
    <name evidence="1" type="ORF">ACFQ0P_03035</name>
</gene>
<organism evidence="1 2">
    <name type="scientific">Microbacterium insulae</name>
    <dbReference type="NCBI Taxonomy" id="483014"/>
    <lineage>
        <taxon>Bacteria</taxon>
        <taxon>Bacillati</taxon>
        <taxon>Actinomycetota</taxon>
        <taxon>Actinomycetes</taxon>
        <taxon>Micrococcales</taxon>
        <taxon>Microbacteriaceae</taxon>
        <taxon>Microbacterium</taxon>
    </lineage>
</organism>
<name>A0ABW3AES2_9MICO</name>
<keyword evidence="2" id="KW-1185">Reference proteome</keyword>
<protein>
    <submittedName>
        <fullName evidence="1">Uncharacterized protein</fullName>
    </submittedName>
</protein>
<accession>A0ABW3AES2</accession>
<sequence>MLSLVTAAEQQYRHDTWARDRERALLAAIRERRAAESVERAVPKQRIARAQWARPIGVRLTNAEVCTTAACAVA</sequence>